<evidence type="ECO:0000256" key="7">
    <source>
        <dbReference type="ARBA" id="ARBA00023136"/>
    </source>
</evidence>
<evidence type="ECO:0000256" key="1">
    <source>
        <dbReference type="ARBA" id="ARBA00004395"/>
    </source>
</evidence>
<dbReference type="AlphaFoldDB" id="A0A8K0TDC0"/>
<evidence type="ECO:0000256" key="6">
    <source>
        <dbReference type="ARBA" id="ARBA00023034"/>
    </source>
</evidence>
<dbReference type="GO" id="GO:0000139">
    <property type="term" value="C:Golgi membrane"/>
    <property type="evidence" value="ECO:0007669"/>
    <property type="project" value="UniProtKB-SubCell"/>
</dbReference>
<dbReference type="EMBL" id="JAGPXD010000003">
    <property type="protein sequence ID" value="KAH7361372.1"/>
    <property type="molecule type" value="Genomic_DNA"/>
</dbReference>
<dbReference type="GO" id="GO:0006891">
    <property type="term" value="P:intra-Golgi vesicle-mediated transport"/>
    <property type="evidence" value="ECO:0007669"/>
    <property type="project" value="InterPro"/>
</dbReference>
<proteinExistence type="inferred from homology"/>
<dbReference type="PANTHER" id="PTHR31658">
    <property type="entry name" value="CONSERVED OLIGOMERIC GOLGI COMPLEX SUBUNIT 1"/>
    <property type="match status" value="1"/>
</dbReference>
<evidence type="ECO:0000256" key="8">
    <source>
        <dbReference type="SAM" id="MobiDB-lite"/>
    </source>
</evidence>
<dbReference type="Proteomes" id="UP000813385">
    <property type="component" value="Unassembled WGS sequence"/>
</dbReference>
<dbReference type="InterPro" id="IPR033370">
    <property type="entry name" value="COG1"/>
</dbReference>
<keyword evidence="10" id="KW-1185">Reference proteome</keyword>
<feature type="region of interest" description="Disordered" evidence="8">
    <location>
        <begin position="719"/>
        <end position="753"/>
    </location>
</feature>
<gene>
    <name evidence="9" type="ORF">B0T11DRAFT_278833</name>
</gene>
<evidence type="ECO:0000256" key="5">
    <source>
        <dbReference type="ARBA" id="ARBA00022927"/>
    </source>
</evidence>
<dbReference type="GO" id="GO:0015031">
    <property type="term" value="P:protein transport"/>
    <property type="evidence" value="ECO:0007669"/>
    <property type="project" value="UniProtKB-KW"/>
</dbReference>
<dbReference type="OrthoDB" id="46189at2759"/>
<comment type="caution">
    <text evidence="9">The sequence shown here is derived from an EMBL/GenBank/DDBJ whole genome shotgun (WGS) entry which is preliminary data.</text>
</comment>
<keyword evidence="4" id="KW-0813">Transport</keyword>
<dbReference type="GO" id="GO:0017119">
    <property type="term" value="C:Golgi transport complex"/>
    <property type="evidence" value="ECO:0007669"/>
    <property type="project" value="InterPro"/>
</dbReference>
<evidence type="ECO:0000256" key="2">
    <source>
        <dbReference type="ARBA" id="ARBA00006653"/>
    </source>
</evidence>
<dbReference type="Pfam" id="PF08700">
    <property type="entry name" value="VPS51_Exo84_N"/>
    <property type="match status" value="1"/>
</dbReference>
<keyword evidence="7" id="KW-0472">Membrane</keyword>
<name>A0A8K0TDC0_9PEZI</name>
<reference evidence="9" key="1">
    <citation type="journal article" date="2021" name="Nat. Commun.">
        <title>Genetic determinants of endophytism in the Arabidopsis root mycobiome.</title>
        <authorList>
            <person name="Mesny F."/>
            <person name="Miyauchi S."/>
            <person name="Thiergart T."/>
            <person name="Pickel B."/>
            <person name="Atanasova L."/>
            <person name="Karlsson M."/>
            <person name="Huettel B."/>
            <person name="Barry K.W."/>
            <person name="Haridas S."/>
            <person name="Chen C."/>
            <person name="Bauer D."/>
            <person name="Andreopoulos W."/>
            <person name="Pangilinan J."/>
            <person name="LaButti K."/>
            <person name="Riley R."/>
            <person name="Lipzen A."/>
            <person name="Clum A."/>
            <person name="Drula E."/>
            <person name="Henrissat B."/>
            <person name="Kohler A."/>
            <person name="Grigoriev I.V."/>
            <person name="Martin F.M."/>
            <person name="Hacquard S."/>
        </authorList>
    </citation>
    <scope>NUCLEOTIDE SEQUENCE</scope>
    <source>
        <strain evidence="9">MPI-CAGE-AT-0016</strain>
    </source>
</reference>
<protein>
    <recommendedName>
        <fullName evidence="3">Conserved oligomeric Golgi complex subunit 1</fullName>
    </recommendedName>
</protein>
<organism evidence="9 10">
    <name type="scientific">Plectosphaerella cucumerina</name>
    <dbReference type="NCBI Taxonomy" id="40658"/>
    <lineage>
        <taxon>Eukaryota</taxon>
        <taxon>Fungi</taxon>
        <taxon>Dikarya</taxon>
        <taxon>Ascomycota</taxon>
        <taxon>Pezizomycotina</taxon>
        <taxon>Sordariomycetes</taxon>
        <taxon>Hypocreomycetidae</taxon>
        <taxon>Glomerellales</taxon>
        <taxon>Plectosphaerellaceae</taxon>
        <taxon>Plectosphaerella</taxon>
    </lineage>
</organism>
<keyword evidence="5" id="KW-0653">Protein transport</keyword>
<evidence type="ECO:0000313" key="9">
    <source>
        <dbReference type="EMBL" id="KAH7361372.1"/>
    </source>
</evidence>
<accession>A0A8K0TDC0</accession>
<evidence type="ECO:0000313" key="10">
    <source>
        <dbReference type="Proteomes" id="UP000813385"/>
    </source>
</evidence>
<keyword evidence="6" id="KW-0333">Golgi apparatus</keyword>
<sequence>MATDAHEAPSQSTSAAIFSSHYTLPQIRAIHRSFHVAVDEKSARLRTQVGASYRDLLGTADSIVRMHSDNNSVQALLGGMGGRCGRAVIAKKISNLGTCAARNDADTDTQELAQIARARLLERCGLVARRTLKGKNHGTVQMSKGDRLLLVSKVYVLSRLLVKSFRDEGVLSSDVSLVVDTAEHSTTTLKRQLLQSISKVLELSADVRGQANSQSSDHVQKALCAYSLATSSGTRDVLRYFLRVRGDAITSKFTDDRQNPVHGSDDVLASIRLYTTTLLDVQALVPHKLADAISQLKKSPLVADDTLLALDGLRLDVCHRWCGDEIQYYTPFIRHDDLAGSQARAMLTSWATKGGEVIVDGLKTTTERMPDFLGLVTLRTAVLQLWIRDGGKAKGFDPSELLNALRAAFNERMLQVIETKVDKLHLVASEVAASLSAGLDALVDRQVDMWANSNTTADPLGADQFLRELVARLYGRDESVSRAVSCFNSWKHVIEGVSQQVDLLSKQRWDNDVDEIEDEDTINARQQLLSKDDPQALRDTLDSALARGFANLDLEMSKLWQASSSGGVNSNSGKMAMYVIRVLRDIRAGMPLLESDAAKEFGLATVPDLHRRLAETVTAAPVDAFRSALRTQKLVIGRALWEGDTPLPVQPSPHAFKLLRDTSQAMAEAGLDLWSLAAVDVAKKQLSTDMCKSWMAGVEKLLAETTQIENPGMNFVPQQHEQEAEDGTPAKSAGKDTIPPNGDDSTSSQTEQERHDLLTQWLFDITFLRLCLESSADGVIEMSALEERVLEASGGLGGNAKQRIMKSAQAYWKKTSLLFGILVA</sequence>
<evidence type="ECO:0000256" key="3">
    <source>
        <dbReference type="ARBA" id="ARBA00020978"/>
    </source>
</evidence>
<comment type="subcellular location">
    <subcellularLocation>
        <location evidence="1">Golgi apparatus membrane</location>
        <topology evidence="1">Peripheral membrane protein</topology>
    </subcellularLocation>
</comment>
<comment type="similarity">
    <text evidence="2">Belongs to the COG1 family.</text>
</comment>
<dbReference type="PANTHER" id="PTHR31658:SF0">
    <property type="entry name" value="CONSERVED OLIGOMERIC GOLGI COMPLEX SUBUNIT 1"/>
    <property type="match status" value="1"/>
</dbReference>
<evidence type="ECO:0000256" key="4">
    <source>
        <dbReference type="ARBA" id="ARBA00022448"/>
    </source>
</evidence>